<evidence type="ECO:0000313" key="1">
    <source>
        <dbReference type="EnsemblMetazoa" id="RPRC008510-PA"/>
    </source>
</evidence>
<dbReference type="VEuPathDB" id="VectorBase:RPRC008510"/>
<evidence type="ECO:0000313" key="2">
    <source>
        <dbReference type="Proteomes" id="UP000015103"/>
    </source>
</evidence>
<name>T1HWU0_RHOPR</name>
<organism evidence="1 2">
    <name type="scientific">Rhodnius prolixus</name>
    <name type="common">Triatomid bug</name>
    <dbReference type="NCBI Taxonomy" id="13249"/>
    <lineage>
        <taxon>Eukaryota</taxon>
        <taxon>Metazoa</taxon>
        <taxon>Ecdysozoa</taxon>
        <taxon>Arthropoda</taxon>
        <taxon>Hexapoda</taxon>
        <taxon>Insecta</taxon>
        <taxon>Pterygota</taxon>
        <taxon>Neoptera</taxon>
        <taxon>Paraneoptera</taxon>
        <taxon>Hemiptera</taxon>
        <taxon>Heteroptera</taxon>
        <taxon>Panheteroptera</taxon>
        <taxon>Cimicomorpha</taxon>
        <taxon>Reduviidae</taxon>
        <taxon>Triatominae</taxon>
        <taxon>Rhodnius</taxon>
    </lineage>
</organism>
<dbReference type="EnsemblMetazoa" id="RPRC008510-RA">
    <property type="protein sequence ID" value="RPRC008510-PA"/>
    <property type="gene ID" value="RPRC008510"/>
</dbReference>
<dbReference type="eggNOG" id="KOG0181">
    <property type="taxonomic scope" value="Eukaryota"/>
</dbReference>
<reference evidence="1" key="1">
    <citation type="submission" date="2015-05" db="UniProtKB">
        <authorList>
            <consortium name="EnsemblMetazoa"/>
        </authorList>
    </citation>
    <scope>IDENTIFICATION</scope>
</reference>
<proteinExistence type="predicted"/>
<dbReference type="HOGENOM" id="CLU_2187147_0_0_1"/>
<sequence>MIGSDGVLPFGVTLLISGWYDGKQTLFQCDPSVAYFVWKAIVIELRFKRGQFLAQIQDLLVEKELKLHITPEEFEMLREDFPVESKVIRNHTVEEVKNLSANYLRVNDS</sequence>
<dbReference type="Gene3D" id="3.60.20.10">
    <property type="entry name" value="Glutamine Phosphoribosylpyrophosphate, subunit 1, domain 1"/>
    <property type="match status" value="1"/>
</dbReference>
<dbReference type="InParanoid" id="T1HWU0"/>
<dbReference type="SUPFAM" id="SSF56235">
    <property type="entry name" value="N-terminal nucleophile aminohydrolases (Ntn hydrolases)"/>
    <property type="match status" value="1"/>
</dbReference>
<dbReference type="AlphaFoldDB" id="T1HWU0"/>
<dbReference type="EMBL" id="ACPB03005841">
    <property type="status" value="NOT_ANNOTATED_CDS"/>
    <property type="molecule type" value="Genomic_DNA"/>
</dbReference>
<dbReference type="STRING" id="13249.T1HWU0"/>
<accession>T1HWU0</accession>
<dbReference type="InterPro" id="IPR029055">
    <property type="entry name" value="Ntn_hydrolases_N"/>
</dbReference>
<dbReference type="Proteomes" id="UP000015103">
    <property type="component" value="Unassembled WGS sequence"/>
</dbReference>
<keyword evidence="2" id="KW-1185">Reference proteome</keyword>
<protein>
    <submittedName>
        <fullName evidence="1">Uncharacterized protein</fullName>
    </submittedName>
</protein>